<dbReference type="InterPro" id="IPR036790">
    <property type="entry name" value="Frizzled_dom_sf"/>
</dbReference>
<comment type="caution">
    <text evidence="9">Lacks conserved residue(s) required for the propagation of feature annotation.</text>
</comment>
<feature type="transmembrane region" description="Helical" evidence="11">
    <location>
        <begin position="246"/>
        <end position="268"/>
    </location>
</feature>
<dbReference type="OrthoDB" id="5959102at2759"/>
<dbReference type="SMART" id="SM00063">
    <property type="entry name" value="FRI"/>
    <property type="match status" value="1"/>
</dbReference>
<dbReference type="Gene3D" id="1.20.1070.10">
    <property type="entry name" value="Rhodopsin 7-helix transmembrane proteins"/>
    <property type="match status" value="1"/>
</dbReference>
<feature type="domain" description="FZ" evidence="13">
    <location>
        <begin position="23"/>
        <end position="147"/>
    </location>
</feature>
<evidence type="ECO:0000256" key="9">
    <source>
        <dbReference type="PROSITE-ProRule" id="PRU00090"/>
    </source>
</evidence>
<feature type="transmembrane region" description="Helical" evidence="11">
    <location>
        <begin position="516"/>
        <end position="535"/>
    </location>
</feature>
<dbReference type="InterPro" id="IPR000539">
    <property type="entry name" value="Frizzled/Smoothened_7TM"/>
</dbReference>
<evidence type="ECO:0000256" key="1">
    <source>
        <dbReference type="ARBA" id="ARBA00004141"/>
    </source>
</evidence>
<feature type="region of interest" description="Disordered" evidence="10">
    <location>
        <begin position="556"/>
        <end position="588"/>
    </location>
</feature>
<dbReference type="Pfam" id="PF01534">
    <property type="entry name" value="Frizzled"/>
    <property type="match status" value="1"/>
</dbReference>
<dbReference type="InterPro" id="IPR015526">
    <property type="entry name" value="Frizzled/SFRP"/>
</dbReference>
<dbReference type="EnsemblMetazoa" id="CLYHEMT011401.1">
    <property type="protein sequence ID" value="CLYHEMP011401.1"/>
    <property type="gene ID" value="CLYHEMG011401"/>
</dbReference>
<organism evidence="15 16">
    <name type="scientific">Clytia hemisphaerica</name>
    <dbReference type="NCBI Taxonomy" id="252671"/>
    <lineage>
        <taxon>Eukaryota</taxon>
        <taxon>Metazoa</taxon>
        <taxon>Cnidaria</taxon>
        <taxon>Hydrozoa</taxon>
        <taxon>Hydroidolina</taxon>
        <taxon>Leptothecata</taxon>
        <taxon>Obeliida</taxon>
        <taxon>Clytiidae</taxon>
        <taxon>Clytia</taxon>
    </lineage>
</organism>
<dbReference type="GO" id="GO:0004888">
    <property type="term" value="F:transmembrane signaling receptor activity"/>
    <property type="evidence" value="ECO:0007669"/>
    <property type="project" value="InterPro"/>
</dbReference>
<keyword evidence="4 11" id="KW-0812">Transmembrane</keyword>
<comment type="similarity">
    <text evidence="2">Belongs to the G-protein coupled receptor Fz/Smo family.</text>
</comment>
<dbReference type="AlphaFoldDB" id="A0A7M5UKW0"/>
<feature type="compositionally biased region" description="Basic and acidic residues" evidence="10">
    <location>
        <begin position="556"/>
        <end position="565"/>
    </location>
</feature>
<dbReference type="PANTHER" id="PTHR11309:SF99">
    <property type="entry name" value="FRIZZLED-4"/>
    <property type="match status" value="1"/>
</dbReference>
<dbReference type="GO" id="GO:0016020">
    <property type="term" value="C:membrane"/>
    <property type="evidence" value="ECO:0007669"/>
    <property type="project" value="UniProtKB-SubCell"/>
</dbReference>
<accession>A0A7M5UKW0</accession>
<comment type="subcellular location">
    <subcellularLocation>
        <location evidence="1">Membrane</location>
        <topology evidence="1">Multi-pass membrane protein</topology>
    </subcellularLocation>
</comment>
<dbReference type="GeneID" id="136812561"/>
<sequence>MLPNVIKLTFALTFFLVGTGGARQRERCVPLINDHCKDLGYNATLIPNVKAGIDKLDEAARRISEFSPLFQVNCYENFKFFICNMFLPVCHSINGNPTPVYPCRHVCEEARKGCEPLMKKYSFTWPDVLNCEFLASNTKQNALCGSPPPSKPTRKTPQTEVVPTAPPAWVKVVEQFPKGIDVKVLQSKENLALISTLFKTDRVTFKSVCKLLPNSIYLKKTESETCVSKCEATSPFTKENKKFASVWVSTWSIICFLSTLVTVTTFLVDHKRFKYPERPIIFLSFCYNLYSIGYLIRVFGNYENIVCENSPQGQHALIDGMSSTSCAIVFFLLYFFGMASALWWVVLSVTWFLAAALKWGHEAIEKYSSLFHAVAWTVPTIQTIIALVTRKVDTDMLAGVCYIGATNSENLLMFVALPLLIYLLIGTLFLIMGFVALIKIRKELQRERNTNKLERLIIRIGIFSVLYSVPASIVVGCFIHEYNRLKRTEQVSQDMLSCLKDPNCEKDLKPRTEIFYLRYFMLLVVGVTSGVWIWTSKTFDSWKNFYRRRFPEKSSKQEEEKERLYKNSFAPTTSNLQSAHAPPRRRSSNEALNQYTPASTVASHPAIAIQPGMYAQPATNFFFPIQQHPAVMQAHNLPVSQAKIVDSSSRGFTVTPSSNMTSDYEHNEVFNNYENKLIQNGHDMMHRQANYAPSSSSEHYTASLPRNGRPLDPPASPKSMSSRSHYSNEAKM</sequence>
<dbReference type="GO" id="GO:0035567">
    <property type="term" value="P:non-canonical Wnt signaling pathway"/>
    <property type="evidence" value="ECO:0007669"/>
    <property type="project" value="TreeGrafter"/>
</dbReference>
<feature type="transmembrane region" description="Helical" evidence="11">
    <location>
        <begin position="280"/>
        <end position="300"/>
    </location>
</feature>
<name>A0A7M5UKW0_9CNID</name>
<dbReference type="GO" id="GO:0060070">
    <property type="term" value="P:canonical Wnt signaling pathway"/>
    <property type="evidence" value="ECO:0007669"/>
    <property type="project" value="TreeGrafter"/>
</dbReference>
<keyword evidence="3" id="KW-0217">Developmental protein</keyword>
<feature type="signal peptide" evidence="12">
    <location>
        <begin position="1"/>
        <end position="22"/>
    </location>
</feature>
<evidence type="ECO:0000313" key="16">
    <source>
        <dbReference type="Proteomes" id="UP000594262"/>
    </source>
</evidence>
<evidence type="ECO:0000259" key="13">
    <source>
        <dbReference type="PROSITE" id="PS50038"/>
    </source>
</evidence>
<evidence type="ECO:0000259" key="14">
    <source>
        <dbReference type="PROSITE" id="PS50261"/>
    </source>
</evidence>
<dbReference type="GO" id="GO:0005615">
    <property type="term" value="C:extracellular space"/>
    <property type="evidence" value="ECO:0007669"/>
    <property type="project" value="TreeGrafter"/>
</dbReference>
<evidence type="ECO:0000256" key="2">
    <source>
        <dbReference type="ARBA" id="ARBA00008077"/>
    </source>
</evidence>
<evidence type="ECO:0000256" key="3">
    <source>
        <dbReference type="ARBA" id="ARBA00022473"/>
    </source>
</evidence>
<feature type="transmembrane region" description="Helical" evidence="11">
    <location>
        <begin position="327"/>
        <end position="357"/>
    </location>
</feature>
<dbReference type="GO" id="GO:0017147">
    <property type="term" value="F:Wnt-protein binding"/>
    <property type="evidence" value="ECO:0007669"/>
    <property type="project" value="TreeGrafter"/>
</dbReference>
<evidence type="ECO:0000256" key="5">
    <source>
        <dbReference type="ARBA" id="ARBA00022989"/>
    </source>
</evidence>
<keyword evidence="12" id="KW-0732">Signal</keyword>
<evidence type="ECO:0000313" key="15">
    <source>
        <dbReference type="EnsemblMetazoa" id="CLYHEMP011401.1"/>
    </source>
</evidence>
<feature type="chain" id="PRO_5029626056" evidence="12">
    <location>
        <begin position="23"/>
        <end position="732"/>
    </location>
</feature>
<dbReference type="SMART" id="SM01330">
    <property type="entry name" value="Frizzled"/>
    <property type="match status" value="1"/>
</dbReference>
<keyword evidence="16" id="KW-1185">Reference proteome</keyword>
<feature type="compositionally biased region" description="Polar residues" evidence="10">
    <location>
        <begin position="569"/>
        <end position="578"/>
    </location>
</feature>
<feature type="region of interest" description="Disordered" evidence="10">
    <location>
        <begin position="690"/>
        <end position="732"/>
    </location>
</feature>
<dbReference type="InterPro" id="IPR020067">
    <property type="entry name" value="Frizzled_dom"/>
</dbReference>
<dbReference type="PANTHER" id="PTHR11309">
    <property type="entry name" value="FRIZZLED"/>
    <property type="match status" value="1"/>
</dbReference>
<evidence type="ECO:0000256" key="4">
    <source>
        <dbReference type="ARBA" id="ARBA00022692"/>
    </source>
</evidence>
<evidence type="ECO:0000256" key="10">
    <source>
        <dbReference type="SAM" id="MobiDB-lite"/>
    </source>
</evidence>
<feature type="transmembrane region" description="Helical" evidence="11">
    <location>
        <begin position="369"/>
        <end position="388"/>
    </location>
</feature>
<evidence type="ECO:0000256" key="11">
    <source>
        <dbReference type="SAM" id="Phobius"/>
    </source>
</evidence>
<dbReference type="Gene3D" id="1.10.2000.10">
    <property type="entry name" value="Frizzled cysteine-rich domain"/>
    <property type="match status" value="1"/>
</dbReference>
<keyword evidence="6 11" id="KW-0472">Membrane</keyword>
<dbReference type="Pfam" id="PF01392">
    <property type="entry name" value="Fz"/>
    <property type="match status" value="1"/>
</dbReference>
<protein>
    <submittedName>
        <fullName evidence="15">Uncharacterized protein</fullName>
    </submittedName>
</protein>
<feature type="disulfide bond" evidence="9">
    <location>
        <begin position="103"/>
        <end position="144"/>
    </location>
</feature>
<evidence type="ECO:0000256" key="8">
    <source>
        <dbReference type="ARBA" id="ARBA00023170"/>
    </source>
</evidence>
<feature type="transmembrane region" description="Helical" evidence="11">
    <location>
        <begin position="411"/>
        <end position="435"/>
    </location>
</feature>
<dbReference type="PROSITE" id="PS50038">
    <property type="entry name" value="FZ"/>
    <property type="match status" value="1"/>
</dbReference>
<dbReference type="PRINTS" id="PR00489">
    <property type="entry name" value="FRIZZLED"/>
</dbReference>
<reference evidence="15" key="1">
    <citation type="submission" date="2021-01" db="UniProtKB">
        <authorList>
            <consortium name="EnsemblMetazoa"/>
        </authorList>
    </citation>
    <scope>IDENTIFICATION</scope>
</reference>
<dbReference type="Proteomes" id="UP000594262">
    <property type="component" value="Unplaced"/>
</dbReference>
<dbReference type="InterPro" id="IPR017981">
    <property type="entry name" value="GPCR_2-like_7TM"/>
</dbReference>
<feature type="compositionally biased region" description="Polar residues" evidence="10">
    <location>
        <begin position="691"/>
        <end position="700"/>
    </location>
</feature>
<keyword evidence="8" id="KW-0675">Receptor</keyword>
<feature type="disulfide bond" evidence="9">
    <location>
        <begin position="107"/>
        <end position="131"/>
    </location>
</feature>
<evidence type="ECO:0000256" key="12">
    <source>
        <dbReference type="SAM" id="SignalP"/>
    </source>
</evidence>
<dbReference type="PROSITE" id="PS50261">
    <property type="entry name" value="G_PROTEIN_RECEP_F2_4"/>
    <property type="match status" value="1"/>
</dbReference>
<evidence type="ECO:0000256" key="7">
    <source>
        <dbReference type="ARBA" id="ARBA00023157"/>
    </source>
</evidence>
<keyword evidence="5 11" id="KW-1133">Transmembrane helix</keyword>
<dbReference type="CDD" id="cd07066">
    <property type="entry name" value="CRD_FZ"/>
    <property type="match status" value="1"/>
</dbReference>
<feature type="domain" description="G-protein coupled receptors family 2 profile 2" evidence="14">
    <location>
        <begin position="244"/>
        <end position="541"/>
    </location>
</feature>
<dbReference type="RefSeq" id="XP_066925190.1">
    <property type="nucleotide sequence ID" value="XM_067069089.1"/>
</dbReference>
<proteinExistence type="inferred from homology"/>
<feature type="transmembrane region" description="Helical" evidence="11">
    <location>
        <begin position="456"/>
        <end position="479"/>
    </location>
</feature>
<keyword evidence="7 9" id="KW-1015">Disulfide bond</keyword>
<evidence type="ECO:0000256" key="6">
    <source>
        <dbReference type="ARBA" id="ARBA00023136"/>
    </source>
</evidence>
<dbReference type="SUPFAM" id="SSF63501">
    <property type="entry name" value="Frizzled cysteine-rich domain"/>
    <property type="match status" value="1"/>
</dbReference>